<proteinExistence type="inferred from homology"/>
<reference evidence="5" key="1">
    <citation type="submission" date="2020-10" db="EMBL/GenBank/DDBJ databases">
        <title>Taxonomic study of unclassified bacteria belonging to the class Ktedonobacteria.</title>
        <authorList>
            <person name="Yabe S."/>
            <person name="Wang C.M."/>
            <person name="Zheng Y."/>
            <person name="Sakai Y."/>
            <person name="Cavaletti L."/>
            <person name="Monciardini P."/>
            <person name="Donadio S."/>
        </authorList>
    </citation>
    <scope>NUCLEOTIDE SEQUENCE</scope>
    <source>
        <strain evidence="5">SOSP1-1</strain>
    </source>
</reference>
<dbReference type="Pfam" id="PF03446">
    <property type="entry name" value="NAD_binding_2"/>
    <property type="match status" value="1"/>
</dbReference>
<evidence type="ECO:0000256" key="3">
    <source>
        <dbReference type="ARBA" id="ARBA00023064"/>
    </source>
</evidence>
<gene>
    <name evidence="5" type="ORF">KSX_33020</name>
</gene>
<dbReference type="Gene3D" id="3.40.50.720">
    <property type="entry name" value="NAD(P)-binding Rossmann-like Domain"/>
    <property type="match status" value="1"/>
</dbReference>
<dbReference type="NCBIfam" id="NF007161">
    <property type="entry name" value="PRK09599.1"/>
    <property type="match status" value="1"/>
</dbReference>
<dbReference type="PANTHER" id="PTHR11811">
    <property type="entry name" value="6-PHOSPHOGLUCONATE DEHYDROGENASE"/>
    <property type="match status" value="1"/>
</dbReference>
<comment type="caution">
    <text evidence="5">The sequence shown here is derived from an EMBL/GenBank/DDBJ whole genome shotgun (WGS) entry which is preliminary data.</text>
</comment>
<evidence type="ECO:0000313" key="6">
    <source>
        <dbReference type="Proteomes" id="UP000612362"/>
    </source>
</evidence>
<sequence length="301" mass="33326">MEIGFIGLGRMGANMVRRLLREDHRVVAWNRTAAKTDEIVTEGAEGAYSIKELVGKLNQSPRVVWVMVPAGQATDDMINEVIPYLNKGDIIIDGGNSMYKDSIRRSKEVTEKGFQFMDAGTSGGIWGLKVGYCLMVGGEKSTFEYVEPLIKTLAPPDGYLHCGPAGAGHFVKMVHNGIEYGMMQAYGEGFEILRAAKQYDFDLHAISHLWMQGSVVRSWLLELAESAFEKDPDLQNLKGYVEDSGEGRWTIQQAIDTDVPAPVITLSLFERFHSRQDESFSAKVLAALRNEFGGHAVKSSK</sequence>
<keyword evidence="2" id="KW-0560">Oxidoreductase</keyword>
<dbReference type="InterPro" id="IPR002204">
    <property type="entry name" value="3-OH-isobutyrate_DH-rel_CS"/>
</dbReference>
<dbReference type="SUPFAM" id="SSF51735">
    <property type="entry name" value="NAD(P)-binding Rossmann-fold domains"/>
    <property type="match status" value="1"/>
</dbReference>
<dbReference type="PRINTS" id="PR00076">
    <property type="entry name" value="6PGDHDRGNASE"/>
</dbReference>
<dbReference type="GO" id="GO:0016054">
    <property type="term" value="P:organic acid catabolic process"/>
    <property type="evidence" value="ECO:0007669"/>
    <property type="project" value="UniProtKB-ARBA"/>
</dbReference>
<dbReference type="GO" id="GO:0019521">
    <property type="term" value="P:D-gluconate metabolic process"/>
    <property type="evidence" value="ECO:0007669"/>
    <property type="project" value="UniProtKB-KW"/>
</dbReference>
<feature type="domain" description="6-phosphogluconate dehydrogenase C-terminal" evidence="4">
    <location>
        <begin position="168"/>
        <end position="296"/>
    </location>
</feature>
<organism evidence="5 6">
    <name type="scientific">Ktedonospora formicarum</name>
    <dbReference type="NCBI Taxonomy" id="2778364"/>
    <lineage>
        <taxon>Bacteria</taxon>
        <taxon>Bacillati</taxon>
        <taxon>Chloroflexota</taxon>
        <taxon>Ktedonobacteria</taxon>
        <taxon>Ktedonobacterales</taxon>
        <taxon>Ktedonobacteraceae</taxon>
        <taxon>Ktedonospora</taxon>
    </lineage>
</organism>
<dbReference type="InterPro" id="IPR006183">
    <property type="entry name" value="Pgluconate_DH"/>
</dbReference>
<dbReference type="NCBIfam" id="TIGR00872">
    <property type="entry name" value="gnd_rel"/>
    <property type="match status" value="1"/>
</dbReference>
<dbReference type="PROSITE" id="PS00461">
    <property type="entry name" value="6PGD"/>
    <property type="match status" value="1"/>
</dbReference>
<dbReference type="InterPro" id="IPR036291">
    <property type="entry name" value="NAD(P)-bd_dom_sf"/>
</dbReference>
<evidence type="ECO:0000256" key="2">
    <source>
        <dbReference type="ARBA" id="ARBA00023002"/>
    </source>
</evidence>
<dbReference type="RefSeq" id="WP_220194489.1">
    <property type="nucleotide sequence ID" value="NZ_BNJF01000001.1"/>
</dbReference>
<dbReference type="GO" id="GO:0050661">
    <property type="term" value="F:NADP binding"/>
    <property type="evidence" value="ECO:0007669"/>
    <property type="project" value="InterPro"/>
</dbReference>
<dbReference type="PROSITE" id="PS00895">
    <property type="entry name" value="3_HYDROXYISOBUT_DH"/>
    <property type="match status" value="1"/>
</dbReference>
<dbReference type="SUPFAM" id="SSF48179">
    <property type="entry name" value="6-phosphogluconate dehydrogenase C-terminal domain-like"/>
    <property type="match status" value="1"/>
</dbReference>
<dbReference type="InterPro" id="IPR006115">
    <property type="entry name" value="6PGDH_NADP-bd"/>
</dbReference>
<dbReference type="Proteomes" id="UP000612362">
    <property type="component" value="Unassembled WGS sequence"/>
</dbReference>
<dbReference type="GO" id="GO:0006098">
    <property type="term" value="P:pentose-phosphate shunt"/>
    <property type="evidence" value="ECO:0007669"/>
    <property type="project" value="InterPro"/>
</dbReference>
<dbReference type="EMBL" id="BNJF01000001">
    <property type="protein sequence ID" value="GHO45139.1"/>
    <property type="molecule type" value="Genomic_DNA"/>
</dbReference>
<accession>A0A8J3I487</accession>
<dbReference type="InterPro" id="IPR004849">
    <property type="entry name" value="6DGDH_YqeC"/>
</dbReference>
<evidence type="ECO:0000256" key="1">
    <source>
        <dbReference type="ARBA" id="ARBA00008419"/>
    </source>
</evidence>
<comment type="similarity">
    <text evidence="1">Belongs to the 6-phosphogluconate dehydrogenase family.</text>
</comment>
<dbReference type="InterPro" id="IPR013328">
    <property type="entry name" value="6PGD_dom2"/>
</dbReference>
<keyword evidence="3" id="KW-0311">Gluconate utilization</keyword>
<dbReference type="AlphaFoldDB" id="A0A8J3I487"/>
<dbReference type="InterPro" id="IPR006114">
    <property type="entry name" value="6PGDH_C"/>
</dbReference>
<dbReference type="InterPro" id="IPR008927">
    <property type="entry name" value="6-PGluconate_DH-like_C_sf"/>
</dbReference>
<dbReference type="InterPro" id="IPR006184">
    <property type="entry name" value="6PGdom_BS"/>
</dbReference>
<keyword evidence="6" id="KW-1185">Reference proteome</keyword>
<name>A0A8J3I487_9CHLR</name>
<dbReference type="Gene3D" id="1.10.1040.10">
    <property type="entry name" value="N-(1-d-carboxylethyl)-l-norvaline Dehydrogenase, domain 2"/>
    <property type="match status" value="1"/>
</dbReference>
<evidence type="ECO:0000313" key="5">
    <source>
        <dbReference type="EMBL" id="GHO45139.1"/>
    </source>
</evidence>
<dbReference type="Pfam" id="PF00393">
    <property type="entry name" value="6PGD"/>
    <property type="match status" value="1"/>
</dbReference>
<evidence type="ECO:0000259" key="4">
    <source>
        <dbReference type="SMART" id="SM01350"/>
    </source>
</evidence>
<dbReference type="SMART" id="SM01350">
    <property type="entry name" value="6PGD"/>
    <property type="match status" value="1"/>
</dbReference>
<dbReference type="GO" id="GO:0004616">
    <property type="term" value="F:phosphogluconate dehydrogenase (decarboxylating) activity"/>
    <property type="evidence" value="ECO:0007669"/>
    <property type="project" value="InterPro"/>
</dbReference>
<protein>
    <submittedName>
        <fullName evidence="5">6-phosphogluconate dehydrogenase</fullName>
    </submittedName>
</protein>